<feature type="domain" description="YhdP central" evidence="1">
    <location>
        <begin position="3"/>
        <end position="1245"/>
    </location>
</feature>
<dbReference type="Proteomes" id="UP000594034">
    <property type="component" value="Chromosome"/>
</dbReference>
<reference evidence="2 3" key="1">
    <citation type="submission" date="2019-05" db="EMBL/GenBank/DDBJ databases">
        <title>OXA-830, a novel chromosomally encoded expanded-spectrum class D beta-lactamase in Aeromonas simiae.</title>
        <authorList>
            <person name="Zhou W."/>
            <person name="Chen Q."/>
        </authorList>
    </citation>
    <scope>NUCLEOTIDE SEQUENCE [LARGE SCALE GENOMIC DNA]</scope>
    <source>
        <strain evidence="2 3">A6</strain>
    </source>
</reference>
<dbReference type="KEGG" id="asim:FE240_14815"/>
<evidence type="ECO:0000313" key="2">
    <source>
        <dbReference type="EMBL" id="QFI55844.1"/>
    </source>
</evidence>
<protein>
    <submittedName>
        <fullName evidence="2">TIGR02099 family protein</fullName>
    </submittedName>
</protein>
<dbReference type="Pfam" id="PF13116">
    <property type="entry name" value="YhdP"/>
    <property type="match status" value="1"/>
</dbReference>
<dbReference type="PANTHER" id="PTHR38690:SF1">
    <property type="entry name" value="PROTEASE"/>
    <property type="match status" value="1"/>
</dbReference>
<evidence type="ECO:0000259" key="1">
    <source>
        <dbReference type="Pfam" id="PF13116"/>
    </source>
</evidence>
<dbReference type="InterPro" id="IPR025263">
    <property type="entry name" value="YhdP_central"/>
</dbReference>
<accession>A0A5J6WZU7</accession>
<dbReference type="PANTHER" id="PTHR38690">
    <property type="entry name" value="PROTEASE-RELATED"/>
    <property type="match status" value="1"/>
</dbReference>
<organism evidence="2 3">
    <name type="scientific">Aeromonas simiae</name>
    <dbReference type="NCBI Taxonomy" id="218936"/>
    <lineage>
        <taxon>Bacteria</taxon>
        <taxon>Pseudomonadati</taxon>
        <taxon>Pseudomonadota</taxon>
        <taxon>Gammaproteobacteria</taxon>
        <taxon>Aeromonadales</taxon>
        <taxon>Aeromonadaceae</taxon>
        <taxon>Aeromonas</taxon>
    </lineage>
</organism>
<keyword evidence="3" id="KW-1185">Reference proteome</keyword>
<sequence>MVHRWLSRAWLAFGVTLVLLALGISAVRLGGPLLNQHRQALLDSLLGQELGASVEHIGLAWVDRGPALSLSGLRVAPQGGRFDLRLGEAYVRLDPWRSLRERSAIFSRLRLSRLDLALDLSRPATQERDEQQIDALLEILLGRFSRFSLHDSRVRLKTPLGDLTTLSIAELGWQNRGRHHQGVGKAYLVEGMDESTLDLIINLEGRSRRLADLSGHLYLAASRLDVGPLLSRIHAGEPQLAGRLDFQLWSEFKGRQWGESLLRFGNNYLIWKEQGELHRLGLDGGQIQLRRDGANWQLASYNLQLKLDERPWLKSQLQLERRAGRITGLIPKLELGKLAQLGQLVSGLYPEVAEGLAKSRPRGQLDDLLLTAQGDWSGLQVSGRFDRIGLDHWQWLPGMQALNGRFWLTPEGGSVELALDKDRIDTGEHFKQPIPVDRLRGRLDWWRENDAWTLYGQDVALSNADLSLSTRFRLDLGERPFLALTGSVDLYNAGHADRYYPLQAMGTPLVAYLSGALKGGQAKGASLLWYGALHDFPYAGGEGIFQAAVPLEKATFQFDPGWQPLTDLQLDLLFQNASLDMQSRSARLGKAQGEQIHALIPELAPGAHLYIAAKVKGEGREVSDYLIDSPLHGSVGKALQELQVGGPLAGTLGLDIPLDGGSEVKVGGQVAFEQSRLLVSSLSLPLDGVSGVLDFDNEKTGFKGLKARLYGNPVTLDYAGEVRPDGYQVALKMDGEWDSKRATLKAPGLETLQGRSRWSGKLDLSLPSERPFSFTADLSSDLRGMALDLPAPLSKAAERSLPLRITARAERGSADIRAVLGMDIDLATRLVYGDGPARLSRLRADIGQPGTRIIRDAPMLLTISQNEADVGGWLGRLADWLPPRADDTPALKGPAFWPSPWGVDGQINQARMGSATLKALHFSVGAARQGTEVLLEGPQVLGVVRIPYQRARPIEAQFGRLHWPGSSDDFKGTPDGSQELALLHAMPWLKVSCADCRFGELPLGQVSGELKPGANRVELADFKSELGGSTLTGKALWRADGNRMQSRMEGRLKSNNSELLLRRFGYSSPISDAPADIALNLGWQDVPWRPHLATLSGNGQFHFDGGTVREVNDRGARILSFLSFDSLVRKLKLDFRDVFDKGLYFEAMDGTLKIERGVIDNRDFFMKGAAGNLRGEGIADLVRWDLDYQLSFSPNLGGTLPVVAAFSLTPITGLYVFALSKLLEPVVDVVTRIDFRIEGPLDNPHLSEAGRDRARLKLNAEQRKAVKSAAPLAAPSQP</sequence>
<evidence type="ECO:0000313" key="3">
    <source>
        <dbReference type="Proteomes" id="UP000594034"/>
    </source>
</evidence>
<dbReference type="NCBIfam" id="TIGR02099">
    <property type="entry name" value="YhdP family protein"/>
    <property type="match status" value="1"/>
</dbReference>
<dbReference type="RefSeq" id="WP_193001981.1">
    <property type="nucleotide sequence ID" value="NZ_CP040449.1"/>
</dbReference>
<name>A0A5J6WZU7_9GAMM</name>
<gene>
    <name evidence="2" type="ORF">FE240_14815</name>
</gene>
<dbReference type="InterPro" id="IPR011836">
    <property type="entry name" value="YhdP"/>
</dbReference>
<dbReference type="AlphaFoldDB" id="A0A5J6WZU7"/>
<dbReference type="EMBL" id="CP040449">
    <property type="protein sequence ID" value="QFI55844.1"/>
    <property type="molecule type" value="Genomic_DNA"/>
</dbReference>
<proteinExistence type="predicted"/>